<dbReference type="GO" id="GO:0006002">
    <property type="term" value="P:fructose 6-phosphate metabolic process"/>
    <property type="evidence" value="ECO:0007669"/>
    <property type="project" value="TreeGrafter"/>
</dbReference>
<evidence type="ECO:0000256" key="5">
    <source>
        <dbReference type="ARBA" id="ARBA00023277"/>
    </source>
</evidence>
<dbReference type="Pfam" id="PF00316">
    <property type="entry name" value="FBPase"/>
    <property type="match status" value="1"/>
</dbReference>
<keyword evidence="5 7" id="KW-0119">Carbohydrate metabolism</keyword>
<proteinExistence type="inferred from homology"/>
<evidence type="ECO:0000256" key="8">
    <source>
        <dbReference type="SAM" id="MobiDB-lite"/>
    </source>
</evidence>
<dbReference type="PRINTS" id="PR00115">
    <property type="entry name" value="F16BPHPHTASE"/>
</dbReference>
<evidence type="ECO:0000256" key="6">
    <source>
        <dbReference type="ARBA" id="ARBA00032973"/>
    </source>
</evidence>
<comment type="similarity">
    <text evidence="2 7">Belongs to the FBPase class 1 family.</text>
</comment>
<gene>
    <name evidence="12" type="ORF">KC19_11G095500</name>
</gene>
<dbReference type="GO" id="GO:0030388">
    <property type="term" value="P:fructose 1,6-bisphosphate metabolic process"/>
    <property type="evidence" value="ECO:0007669"/>
    <property type="project" value="TreeGrafter"/>
</dbReference>
<keyword evidence="9" id="KW-0732">Signal</keyword>
<dbReference type="EC" id="3.1.3.11" evidence="3"/>
<dbReference type="GO" id="GO:0006000">
    <property type="term" value="P:fructose metabolic process"/>
    <property type="evidence" value="ECO:0007669"/>
    <property type="project" value="TreeGrafter"/>
</dbReference>
<dbReference type="Pfam" id="PF18913">
    <property type="entry name" value="FBPase_C"/>
    <property type="match status" value="1"/>
</dbReference>
<dbReference type="InterPro" id="IPR033391">
    <property type="entry name" value="FBPase_N"/>
</dbReference>
<dbReference type="AlphaFoldDB" id="A0A8T0GFC2"/>
<evidence type="ECO:0000256" key="2">
    <source>
        <dbReference type="ARBA" id="ARBA00010941"/>
    </source>
</evidence>
<feature type="signal peptide" evidence="9">
    <location>
        <begin position="1"/>
        <end position="23"/>
    </location>
</feature>
<keyword evidence="13" id="KW-1185">Reference proteome</keyword>
<dbReference type="PANTHER" id="PTHR11556:SF12">
    <property type="entry name" value="FRUCTOSE-BISPHOSPHATASE"/>
    <property type="match status" value="1"/>
</dbReference>
<evidence type="ECO:0000256" key="4">
    <source>
        <dbReference type="ARBA" id="ARBA00022801"/>
    </source>
</evidence>
<dbReference type="PANTHER" id="PTHR11556">
    <property type="entry name" value="FRUCTOSE-1,6-BISPHOSPHATASE-RELATED"/>
    <property type="match status" value="1"/>
</dbReference>
<dbReference type="Gene3D" id="3.40.190.80">
    <property type="match status" value="1"/>
</dbReference>
<feature type="region of interest" description="Disordered" evidence="8">
    <location>
        <begin position="187"/>
        <end position="206"/>
    </location>
</feature>
<dbReference type="PIRSF" id="PIRSF000904">
    <property type="entry name" value="FBPtase_SBPase"/>
    <property type="match status" value="1"/>
</dbReference>
<dbReference type="CDD" id="cd00354">
    <property type="entry name" value="FBPase"/>
    <property type="match status" value="1"/>
</dbReference>
<evidence type="ECO:0000256" key="7">
    <source>
        <dbReference type="RuleBase" id="RU000508"/>
    </source>
</evidence>
<name>A0A8T0GFC2_CERPU</name>
<protein>
    <recommendedName>
        <fullName evidence="3">fructose-bisphosphatase</fullName>
        <ecNumber evidence="3">3.1.3.11</ecNumber>
    </recommendedName>
    <alternativeName>
        <fullName evidence="6">D-fructose-1,6-bisphosphate 1-phosphohydrolase</fullName>
    </alternativeName>
</protein>
<dbReference type="SUPFAM" id="SSF56655">
    <property type="entry name" value="Carbohydrate phosphatase"/>
    <property type="match status" value="1"/>
</dbReference>
<evidence type="ECO:0000256" key="9">
    <source>
        <dbReference type="SAM" id="SignalP"/>
    </source>
</evidence>
<dbReference type="GO" id="GO:0006094">
    <property type="term" value="P:gluconeogenesis"/>
    <property type="evidence" value="ECO:0007669"/>
    <property type="project" value="TreeGrafter"/>
</dbReference>
<comment type="catalytic activity">
    <reaction evidence="1">
        <text>beta-D-fructose 1,6-bisphosphate + H2O = beta-D-fructose 6-phosphate + phosphate</text>
        <dbReference type="Rhea" id="RHEA:11064"/>
        <dbReference type="ChEBI" id="CHEBI:15377"/>
        <dbReference type="ChEBI" id="CHEBI:32966"/>
        <dbReference type="ChEBI" id="CHEBI:43474"/>
        <dbReference type="ChEBI" id="CHEBI:57634"/>
        <dbReference type="EC" id="3.1.3.11"/>
    </reaction>
</comment>
<dbReference type="FunFam" id="3.40.190.80:FF:000009">
    <property type="entry name" value="Fructose-1,6-bisphosphatase, chloroplastic"/>
    <property type="match status" value="1"/>
</dbReference>
<feature type="compositionally biased region" description="Pro residues" evidence="8">
    <location>
        <begin position="37"/>
        <end position="46"/>
    </location>
</feature>
<sequence>MNAYLVLFLICFVPLATHRYAQTQKPSIPEYPASKPLEPPPPPPTPPSRSLLYRFFAFLFRKTFTSSSERRNRKPPPSPPPSSEYTYYASPPVVKVPQKPSPVSRWFSTSARARARRAPPPPTSQGSYFRRAPLNSYAAARNAEGVITLTAFLGTEGSNVDVDLVVLMAHIQGACKHIGSILSTPKDLQSTPSAYDPPFGNRERENPRSLRTLSNNILHMALRSSGKVAAISSEEDDAPFWFGDSGPYVVVFDPLDGTQAFDELTPTGTMFSIYYRLREADHLPLGQKAAINVMQRGERLVAAGYGIYSSATMMCFSVGTGLHGFTLDSDVGEFVLTHPDIRIPERGSVYSINDGRYFDWSAQLRHYVDTIRQGRGQNSRRYSAKYISSMVADLHRTMLYGGICMNPRAHLHLVHEANALSFLVENGGGRAIDGRRRILEIQPAHLHQRLPLFLGSRADVSELESYGDVQQVININPEYDDDDDYFD</sequence>
<dbReference type="Proteomes" id="UP000822688">
    <property type="component" value="Chromosome 11"/>
</dbReference>
<evidence type="ECO:0000259" key="10">
    <source>
        <dbReference type="Pfam" id="PF00316"/>
    </source>
</evidence>
<accession>A0A8T0GFC2</accession>
<feature type="region of interest" description="Disordered" evidence="8">
    <location>
        <begin position="110"/>
        <end position="129"/>
    </location>
</feature>
<feature type="domain" description="Fructose-1-6-bisphosphatase class 1 C-terminal" evidence="11">
    <location>
        <begin position="343"/>
        <end position="466"/>
    </location>
</feature>
<dbReference type="InterPro" id="IPR000146">
    <property type="entry name" value="FBPase_class-1"/>
</dbReference>
<dbReference type="InterPro" id="IPR044015">
    <property type="entry name" value="FBPase_C_dom"/>
</dbReference>
<organism evidence="12 13">
    <name type="scientific">Ceratodon purpureus</name>
    <name type="common">Fire moss</name>
    <name type="synonym">Dicranum purpureum</name>
    <dbReference type="NCBI Taxonomy" id="3225"/>
    <lineage>
        <taxon>Eukaryota</taxon>
        <taxon>Viridiplantae</taxon>
        <taxon>Streptophyta</taxon>
        <taxon>Embryophyta</taxon>
        <taxon>Bryophyta</taxon>
        <taxon>Bryophytina</taxon>
        <taxon>Bryopsida</taxon>
        <taxon>Dicranidae</taxon>
        <taxon>Pseudoditrichales</taxon>
        <taxon>Ditrichaceae</taxon>
        <taxon>Ceratodon</taxon>
    </lineage>
</organism>
<dbReference type="Gene3D" id="3.30.540.10">
    <property type="entry name" value="Fructose-1,6-Bisphosphatase, subunit A, domain 1"/>
    <property type="match status" value="1"/>
</dbReference>
<feature type="chain" id="PRO_5035925935" description="fructose-bisphosphatase" evidence="9">
    <location>
        <begin position="24"/>
        <end position="487"/>
    </location>
</feature>
<dbReference type="GO" id="GO:0005986">
    <property type="term" value="P:sucrose biosynthetic process"/>
    <property type="evidence" value="ECO:0007669"/>
    <property type="project" value="TreeGrafter"/>
</dbReference>
<feature type="region of interest" description="Disordered" evidence="8">
    <location>
        <begin position="27"/>
        <end position="46"/>
    </location>
</feature>
<evidence type="ECO:0000313" key="13">
    <source>
        <dbReference type="Proteomes" id="UP000822688"/>
    </source>
</evidence>
<feature type="region of interest" description="Disordered" evidence="8">
    <location>
        <begin position="66"/>
        <end position="86"/>
    </location>
</feature>
<reference evidence="12 13" key="1">
    <citation type="submission" date="2020-06" db="EMBL/GenBank/DDBJ databases">
        <title>WGS assembly of Ceratodon purpureus strain R40.</title>
        <authorList>
            <person name="Carey S.B."/>
            <person name="Jenkins J."/>
            <person name="Shu S."/>
            <person name="Lovell J.T."/>
            <person name="Sreedasyam A."/>
            <person name="Maumus F."/>
            <person name="Tiley G.P."/>
            <person name="Fernandez-Pozo N."/>
            <person name="Barry K."/>
            <person name="Chen C."/>
            <person name="Wang M."/>
            <person name="Lipzen A."/>
            <person name="Daum C."/>
            <person name="Saski C.A."/>
            <person name="Payton A.C."/>
            <person name="Mcbreen J.C."/>
            <person name="Conrad R.E."/>
            <person name="Kollar L.M."/>
            <person name="Olsson S."/>
            <person name="Huttunen S."/>
            <person name="Landis J.B."/>
            <person name="Wickett N.J."/>
            <person name="Johnson M.G."/>
            <person name="Rensing S.A."/>
            <person name="Grimwood J."/>
            <person name="Schmutz J."/>
            <person name="Mcdaniel S.F."/>
        </authorList>
    </citation>
    <scope>NUCLEOTIDE SEQUENCE [LARGE SCALE GENOMIC DNA]</scope>
    <source>
        <strain evidence="12 13">R40</strain>
    </source>
</reference>
<dbReference type="GO" id="GO:0005829">
    <property type="term" value="C:cytosol"/>
    <property type="evidence" value="ECO:0007669"/>
    <property type="project" value="TreeGrafter"/>
</dbReference>
<dbReference type="PIRSF" id="PIRSF500210">
    <property type="entry name" value="FBPtase"/>
    <property type="match status" value="1"/>
</dbReference>
<evidence type="ECO:0000313" key="12">
    <source>
        <dbReference type="EMBL" id="KAG0557014.1"/>
    </source>
</evidence>
<evidence type="ECO:0000259" key="11">
    <source>
        <dbReference type="Pfam" id="PF18913"/>
    </source>
</evidence>
<keyword evidence="4 7" id="KW-0378">Hydrolase</keyword>
<dbReference type="InterPro" id="IPR028343">
    <property type="entry name" value="FBPtase"/>
</dbReference>
<dbReference type="GO" id="GO:0042132">
    <property type="term" value="F:fructose 1,6-bisphosphate 1-phosphatase activity"/>
    <property type="evidence" value="ECO:0007669"/>
    <property type="project" value="UniProtKB-EC"/>
</dbReference>
<evidence type="ECO:0000256" key="3">
    <source>
        <dbReference type="ARBA" id="ARBA00013093"/>
    </source>
</evidence>
<evidence type="ECO:0000256" key="1">
    <source>
        <dbReference type="ARBA" id="ARBA00001273"/>
    </source>
</evidence>
<dbReference type="HAMAP" id="MF_01855">
    <property type="entry name" value="FBPase_class1"/>
    <property type="match status" value="1"/>
</dbReference>
<feature type="domain" description="Fructose-1-6-bisphosphatase class I N-terminal" evidence="10">
    <location>
        <begin position="159"/>
        <end position="339"/>
    </location>
</feature>
<comment type="caution">
    <text evidence="12">The sequence shown here is derived from an EMBL/GenBank/DDBJ whole genome shotgun (WGS) entry which is preliminary data.</text>
</comment>
<dbReference type="EMBL" id="CM026432">
    <property type="protein sequence ID" value="KAG0557014.1"/>
    <property type="molecule type" value="Genomic_DNA"/>
</dbReference>